<proteinExistence type="predicted"/>
<dbReference type="RefSeq" id="XP_024716752.1">
    <property type="nucleotide sequence ID" value="XM_024867165.1"/>
</dbReference>
<gene>
    <name evidence="2" type="ORF">M430DRAFT_37686</name>
</gene>
<protein>
    <submittedName>
        <fullName evidence="2">Uncharacterized protein</fullName>
    </submittedName>
</protein>
<dbReference type="AlphaFoldDB" id="A0A2T3AQ14"/>
<dbReference type="GeneID" id="36575246"/>
<dbReference type="EMBL" id="KZ679019">
    <property type="protein sequence ID" value="PSS07096.1"/>
    <property type="molecule type" value="Genomic_DNA"/>
</dbReference>
<keyword evidence="1" id="KW-0472">Membrane</keyword>
<keyword evidence="1" id="KW-1133">Transmembrane helix</keyword>
<dbReference type="Proteomes" id="UP000241818">
    <property type="component" value="Unassembled WGS sequence"/>
</dbReference>
<dbReference type="OrthoDB" id="4488907at2759"/>
<dbReference type="InParanoid" id="A0A2T3AQ14"/>
<evidence type="ECO:0000256" key="1">
    <source>
        <dbReference type="SAM" id="Phobius"/>
    </source>
</evidence>
<organism evidence="2 3">
    <name type="scientific">Amorphotheca resinae ATCC 22711</name>
    <dbReference type="NCBI Taxonomy" id="857342"/>
    <lineage>
        <taxon>Eukaryota</taxon>
        <taxon>Fungi</taxon>
        <taxon>Dikarya</taxon>
        <taxon>Ascomycota</taxon>
        <taxon>Pezizomycotina</taxon>
        <taxon>Leotiomycetes</taxon>
        <taxon>Helotiales</taxon>
        <taxon>Amorphothecaceae</taxon>
        <taxon>Amorphotheca</taxon>
    </lineage>
</organism>
<accession>A0A2T3AQ14</accession>
<sequence length="387" mass="42882">MDYCRAVIEDPQDTAQRANTERVRSCSDVYFELLKKFGPRIIEVAREGCAALIDDHYGGNALSIAHIDKKANTERHIHEQKISDIFNRKPGVLAVACYELTVCCSILISAWLPTQRATKFATISHVAVCEDYHAFTAQEKRTRIQMIALAVGAAFEAGGQAVNALVDGTTLQAVGTNDQVTVEATMAWRAVGGCTMPYSGYLWGGESLQDGLIAPEVMMAMHDIMDWRSDIAARNHENGVSAVYGLGMKDPHHTYIEAMLEKASLHPLSGAYAMACIIHLHFTATRYGSYMYRGGVCDPCLKCESLLRDVTLGAGLQWAPMAPPRNFAEGHPFRQLCHSWMDIFETQPLAQCGISWLQYLITTGRIRLFDALVTIEMGDFTMDMDWA</sequence>
<keyword evidence="1" id="KW-0812">Transmembrane</keyword>
<evidence type="ECO:0000313" key="2">
    <source>
        <dbReference type="EMBL" id="PSS07096.1"/>
    </source>
</evidence>
<evidence type="ECO:0000313" key="3">
    <source>
        <dbReference type="Proteomes" id="UP000241818"/>
    </source>
</evidence>
<name>A0A2T3AQ14_AMORE</name>
<feature type="transmembrane region" description="Helical" evidence="1">
    <location>
        <begin position="91"/>
        <end position="112"/>
    </location>
</feature>
<keyword evidence="3" id="KW-1185">Reference proteome</keyword>
<reference evidence="2 3" key="1">
    <citation type="journal article" date="2018" name="New Phytol.">
        <title>Comparative genomics and transcriptomics depict ericoid mycorrhizal fungi as versatile saprotrophs and plant mutualists.</title>
        <authorList>
            <person name="Martino E."/>
            <person name="Morin E."/>
            <person name="Grelet G.A."/>
            <person name="Kuo A."/>
            <person name="Kohler A."/>
            <person name="Daghino S."/>
            <person name="Barry K.W."/>
            <person name="Cichocki N."/>
            <person name="Clum A."/>
            <person name="Dockter R.B."/>
            <person name="Hainaut M."/>
            <person name="Kuo R.C."/>
            <person name="LaButti K."/>
            <person name="Lindahl B.D."/>
            <person name="Lindquist E.A."/>
            <person name="Lipzen A."/>
            <person name="Khouja H.R."/>
            <person name="Magnuson J."/>
            <person name="Murat C."/>
            <person name="Ohm R.A."/>
            <person name="Singer S.W."/>
            <person name="Spatafora J.W."/>
            <person name="Wang M."/>
            <person name="Veneault-Fourrey C."/>
            <person name="Henrissat B."/>
            <person name="Grigoriev I.V."/>
            <person name="Martin F.M."/>
            <person name="Perotto S."/>
        </authorList>
    </citation>
    <scope>NUCLEOTIDE SEQUENCE [LARGE SCALE GENOMIC DNA]</scope>
    <source>
        <strain evidence="2 3">ATCC 22711</strain>
    </source>
</reference>